<evidence type="ECO:0000313" key="1">
    <source>
        <dbReference type="EMBL" id="QUN34910.1"/>
    </source>
</evidence>
<proteinExistence type="predicted"/>
<dbReference type="RefSeq" id="WP_172462671.1">
    <property type="nucleotide sequence ID" value="NZ_CP073653.1"/>
</dbReference>
<accession>A0AB74VEX5</accession>
<dbReference type="AlphaFoldDB" id="A0AB74VEX5"/>
<reference evidence="1" key="1">
    <citation type="submission" date="2021-04" db="EMBL/GenBank/DDBJ databases">
        <title>Complete genome sequence of the type strain Clostridium beijerinckii NRRL B-598.</title>
        <authorList>
            <person name="Sedlar K."/>
            <person name="Branska B."/>
            <person name="Bezdicek M."/>
            <person name="Nykrynova M."/>
            <person name="Lengerova M."/>
            <person name="Skutkova H."/>
            <person name="Patakova P."/>
        </authorList>
    </citation>
    <scope>NUCLEOTIDE SEQUENCE</scope>
    <source>
        <strain evidence="1">DSM 791</strain>
    </source>
</reference>
<dbReference type="EMBL" id="CP073653">
    <property type="protein sequence ID" value="QUN34910.1"/>
    <property type="molecule type" value="Genomic_DNA"/>
</dbReference>
<dbReference type="GeneID" id="66347617"/>
<evidence type="ECO:0000313" key="2">
    <source>
        <dbReference type="Proteomes" id="UP000679373"/>
    </source>
</evidence>
<protein>
    <submittedName>
        <fullName evidence="1">Uncharacterized protein</fullName>
    </submittedName>
</protein>
<sequence>MLNTSLYKGIVSNGLLAHVVSMKYQYTMYIEDNNTTKRAINPFVIGSNKTP</sequence>
<gene>
    <name evidence="1" type="ORF">KEC93_23800</name>
</gene>
<keyword evidence="2" id="KW-1185">Reference proteome</keyword>
<organism evidence="1 2">
    <name type="scientific">Clostridium beijerinckii</name>
    <name type="common">Clostridium MP</name>
    <dbReference type="NCBI Taxonomy" id="1520"/>
    <lineage>
        <taxon>Bacteria</taxon>
        <taxon>Bacillati</taxon>
        <taxon>Bacillota</taxon>
        <taxon>Clostridia</taxon>
        <taxon>Eubacteriales</taxon>
        <taxon>Clostridiaceae</taxon>
        <taxon>Clostridium</taxon>
    </lineage>
</organism>
<dbReference type="Proteomes" id="UP000679373">
    <property type="component" value="Chromosome"/>
</dbReference>
<name>A0AB74VEX5_CLOBE</name>